<organism evidence="1 2">
    <name type="scientific">Anguilla anguilla</name>
    <name type="common">European freshwater eel</name>
    <name type="synonym">Muraena anguilla</name>
    <dbReference type="NCBI Taxonomy" id="7936"/>
    <lineage>
        <taxon>Eukaryota</taxon>
        <taxon>Metazoa</taxon>
        <taxon>Chordata</taxon>
        <taxon>Craniata</taxon>
        <taxon>Vertebrata</taxon>
        <taxon>Euteleostomi</taxon>
        <taxon>Actinopterygii</taxon>
        <taxon>Neopterygii</taxon>
        <taxon>Teleostei</taxon>
        <taxon>Anguilliformes</taxon>
        <taxon>Anguillidae</taxon>
        <taxon>Anguilla</taxon>
    </lineage>
</organism>
<comment type="caution">
    <text evidence="1">The sequence shown here is derived from an EMBL/GenBank/DDBJ whole genome shotgun (WGS) entry which is preliminary data.</text>
</comment>
<dbReference type="AlphaFoldDB" id="A0A9D3LMZ3"/>
<evidence type="ECO:0000313" key="1">
    <source>
        <dbReference type="EMBL" id="KAG5832494.1"/>
    </source>
</evidence>
<name>A0A9D3LMZ3_ANGAN</name>
<protein>
    <submittedName>
        <fullName evidence="1">Uncharacterized protein</fullName>
    </submittedName>
</protein>
<keyword evidence="2" id="KW-1185">Reference proteome</keyword>
<evidence type="ECO:0000313" key="2">
    <source>
        <dbReference type="Proteomes" id="UP001044222"/>
    </source>
</evidence>
<sequence length="96" mass="10890">MSDKINSANVLQQKGVGFKEERVGGCFCKILHFLQHIKCFSLVKWPSLWLFDGDRRPAMHWFLDGCKIKQISLCCIFINKRGVNDTSANHGGPSVH</sequence>
<reference evidence="1" key="1">
    <citation type="submission" date="2021-01" db="EMBL/GenBank/DDBJ databases">
        <title>A chromosome-scale assembly of European eel, Anguilla anguilla.</title>
        <authorList>
            <person name="Henkel C."/>
            <person name="Jong-Raadsen S.A."/>
            <person name="Dufour S."/>
            <person name="Weltzien F.-A."/>
            <person name="Palstra A.P."/>
            <person name="Pelster B."/>
            <person name="Spaink H.P."/>
            <person name="Van Den Thillart G.E."/>
            <person name="Jansen H."/>
            <person name="Zahm M."/>
            <person name="Klopp C."/>
            <person name="Cedric C."/>
            <person name="Louis A."/>
            <person name="Berthelot C."/>
            <person name="Parey E."/>
            <person name="Roest Crollius H."/>
            <person name="Montfort J."/>
            <person name="Robinson-Rechavi M."/>
            <person name="Bucao C."/>
            <person name="Bouchez O."/>
            <person name="Gislard M."/>
            <person name="Lluch J."/>
            <person name="Milhes M."/>
            <person name="Lampietro C."/>
            <person name="Lopez Roques C."/>
            <person name="Donnadieu C."/>
            <person name="Braasch I."/>
            <person name="Desvignes T."/>
            <person name="Postlethwait J."/>
            <person name="Bobe J."/>
            <person name="Guiguen Y."/>
            <person name="Dirks R."/>
        </authorList>
    </citation>
    <scope>NUCLEOTIDE SEQUENCE</scope>
    <source>
        <strain evidence="1">Tag_6206</strain>
        <tissue evidence="1">Liver</tissue>
    </source>
</reference>
<gene>
    <name evidence="1" type="ORF">ANANG_G00291760</name>
</gene>
<dbReference type="Proteomes" id="UP001044222">
    <property type="component" value="Chromosome 17"/>
</dbReference>
<accession>A0A9D3LMZ3</accession>
<proteinExistence type="predicted"/>
<dbReference type="EMBL" id="JAFIRN010000017">
    <property type="protein sequence ID" value="KAG5832494.1"/>
    <property type="molecule type" value="Genomic_DNA"/>
</dbReference>